<dbReference type="EMBL" id="JBHSLC010000114">
    <property type="protein sequence ID" value="MFC5359448.1"/>
    <property type="molecule type" value="Genomic_DNA"/>
</dbReference>
<proteinExistence type="predicted"/>
<evidence type="ECO:0000313" key="1">
    <source>
        <dbReference type="EMBL" id="MFC5359448.1"/>
    </source>
</evidence>
<sequence length="203" mass="23443">MARDPVFDRQVFLMLRGAEQEVKRLFVQRIHQELGRAKMEARPAGWDQWMDGKEGAPIESVSPFGVAVFEFRYMPEIICFALDILFANSPIDLHPRADNIVFREFRQLFVDGVFRDDVSDGMEPSDFRWVLDLPKGTEYLLTDDEPYAGKLERGFSDQAPNGVYKVSCDTVRRRYGNLVQVQFQWVRSEGAKRGAPAMMIREL</sequence>
<protein>
    <submittedName>
        <fullName evidence="1">Uncharacterized protein</fullName>
    </submittedName>
</protein>
<organism evidence="1 2">
    <name type="scientific">Azospirillum himalayense</name>
    <dbReference type="NCBI Taxonomy" id="654847"/>
    <lineage>
        <taxon>Bacteria</taxon>
        <taxon>Pseudomonadati</taxon>
        <taxon>Pseudomonadota</taxon>
        <taxon>Alphaproteobacteria</taxon>
        <taxon>Rhodospirillales</taxon>
        <taxon>Azospirillaceae</taxon>
        <taxon>Azospirillum</taxon>
    </lineage>
</organism>
<keyword evidence="2" id="KW-1185">Reference proteome</keyword>
<comment type="caution">
    <text evidence="1">The sequence shown here is derived from an EMBL/GenBank/DDBJ whole genome shotgun (WGS) entry which is preliminary data.</text>
</comment>
<name>A0ABW0GH22_9PROT</name>
<dbReference type="Proteomes" id="UP001596166">
    <property type="component" value="Unassembled WGS sequence"/>
</dbReference>
<reference evidence="2" key="1">
    <citation type="journal article" date="2019" name="Int. J. Syst. Evol. Microbiol.">
        <title>The Global Catalogue of Microorganisms (GCM) 10K type strain sequencing project: providing services to taxonomists for standard genome sequencing and annotation.</title>
        <authorList>
            <consortium name="The Broad Institute Genomics Platform"/>
            <consortium name="The Broad Institute Genome Sequencing Center for Infectious Disease"/>
            <person name="Wu L."/>
            <person name="Ma J."/>
        </authorList>
    </citation>
    <scope>NUCLEOTIDE SEQUENCE [LARGE SCALE GENOMIC DNA]</scope>
    <source>
        <strain evidence="2">CCUG 58760</strain>
    </source>
</reference>
<dbReference type="RefSeq" id="WP_376999484.1">
    <property type="nucleotide sequence ID" value="NZ_JBHSLC010000114.1"/>
</dbReference>
<accession>A0ABW0GH22</accession>
<evidence type="ECO:0000313" key="2">
    <source>
        <dbReference type="Proteomes" id="UP001596166"/>
    </source>
</evidence>
<gene>
    <name evidence="1" type="ORF">ACFPMG_31075</name>
</gene>